<dbReference type="EMBL" id="QKYT01000060">
    <property type="protein sequence ID" value="RIA95484.1"/>
    <property type="molecule type" value="Genomic_DNA"/>
</dbReference>
<comment type="caution">
    <text evidence="2">The sequence shown here is derived from an EMBL/GenBank/DDBJ whole genome shotgun (WGS) entry which is preliminary data.</text>
</comment>
<evidence type="ECO:0000313" key="2">
    <source>
        <dbReference type="EMBL" id="RIA95484.1"/>
    </source>
</evidence>
<sequence length="209" mass="23536">MSEVQNISFYCQNGTSQLCCYQLAHRVSSDNHSRCASIVLKNNSGYRMNLEAQNLEDGRWITSEDYKGGNNISINCQPRSLLNNESETISSVTGRFIGGLTGYVSFNILDNMTSNFTISWKVPLFGSPQYDLNGLSEHDYEVIKNSTFEDTVYIVTINAINKNKKPFILIIIFSVIAIVIAIVLVLVIISCYIRRIRRPNVPPNPGTRR</sequence>
<name>A0A397TKV8_9GLOM</name>
<keyword evidence="1" id="KW-0812">Transmembrane</keyword>
<keyword evidence="1" id="KW-1133">Transmembrane helix</keyword>
<dbReference type="OrthoDB" id="2409572at2759"/>
<evidence type="ECO:0000256" key="1">
    <source>
        <dbReference type="SAM" id="Phobius"/>
    </source>
</evidence>
<proteinExistence type="predicted"/>
<dbReference type="Proteomes" id="UP000265703">
    <property type="component" value="Unassembled WGS sequence"/>
</dbReference>
<dbReference type="Gene3D" id="2.60.270.50">
    <property type="match status" value="1"/>
</dbReference>
<organism evidence="2 3">
    <name type="scientific">Glomus cerebriforme</name>
    <dbReference type="NCBI Taxonomy" id="658196"/>
    <lineage>
        <taxon>Eukaryota</taxon>
        <taxon>Fungi</taxon>
        <taxon>Fungi incertae sedis</taxon>
        <taxon>Mucoromycota</taxon>
        <taxon>Glomeromycotina</taxon>
        <taxon>Glomeromycetes</taxon>
        <taxon>Glomerales</taxon>
        <taxon>Glomeraceae</taxon>
        <taxon>Glomus</taxon>
    </lineage>
</organism>
<keyword evidence="3" id="KW-1185">Reference proteome</keyword>
<dbReference type="AlphaFoldDB" id="A0A397TKV8"/>
<feature type="transmembrane region" description="Helical" evidence="1">
    <location>
        <begin position="167"/>
        <end position="193"/>
    </location>
</feature>
<protein>
    <submittedName>
        <fullName evidence="2">Uncharacterized protein</fullName>
    </submittedName>
</protein>
<reference evidence="2 3" key="1">
    <citation type="submission" date="2018-06" db="EMBL/GenBank/DDBJ databases">
        <title>Comparative genomics reveals the genomic features of Rhizophagus irregularis, R. cerebriforme, R. diaphanum and Gigaspora rosea, and their symbiotic lifestyle signature.</title>
        <authorList>
            <person name="Morin E."/>
            <person name="San Clemente H."/>
            <person name="Chen E.C.H."/>
            <person name="De La Providencia I."/>
            <person name="Hainaut M."/>
            <person name="Kuo A."/>
            <person name="Kohler A."/>
            <person name="Murat C."/>
            <person name="Tang N."/>
            <person name="Roy S."/>
            <person name="Loubradou J."/>
            <person name="Henrissat B."/>
            <person name="Grigoriev I.V."/>
            <person name="Corradi N."/>
            <person name="Roux C."/>
            <person name="Martin F.M."/>
        </authorList>
    </citation>
    <scope>NUCLEOTIDE SEQUENCE [LARGE SCALE GENOMIC DNA]</scope>
    <source>
        <strain evidence="2 3">DAOM 227022</strain>
    </source>
</reference>
<keyword evidence="1" id="KW-0472">Membrane</keyword>
<evidence type="ECO:0000313" key="3">
    <source>
        <dbReference type="Proteomes" id="UP000265703"/>
    </source>
</evidence>
<accession>A0A397TKV8</accession>
<gene>
    <name evidence="2" type="ORF">C1645_816560</name>
</gene>